<name>A0ABZ1BUE2_9FIRM</name>
<accession>A0ABZ1BUE2</accession>
<proteinExistence type="predicted"/>
<reference evidence="1 2" key="1">
    <citation type="journal article" date="2024" name="Front. Microbiol.">
        <title>Novel thermophilic genera Geochorda gen. nov. and Carboxydochorda gen. nov. from the deep terrestrial subsurface reveal the ecophysiological diversity in the class Limnochordia.</title>
        <authorList>
            <person name="Karnachuk O.V."/>
            <person name="Lukina A.P."/>
            <person name="Avakyan M.R."/>
            <person name="Kadnikov V.V."/>
            <person name="Begmatov S."/>
            <person name="Beletsky A.V."/>
            <person name="Vlasova K.G."/>
            <person name="Novikov A.A."/>
            <person name="Shcherbakova V.A."/>
            <person name="Mardanov A.V."/>
            <person name="Ravin N.V."/>
        </authorList>
    </citation>
    <scope>NUCLEOTIDE SEQUENCE [LARGE SCALE GENOMIC DNA]</scope>
    <source>
        <strain evidence="1 2">L945</strain>
    </source>
</reference>
<organism evidence="1 2">
    <name type="scientific">Carboxydichorda subterranea</name>
    <dbReference type="NCBI Taxonomy" id="3109565"/>
    <lineage>
        <taxon>Bacteria</taxon>
        <taxon>Bacillati</taxon>
        <taxon>Bacillota</taxon>
        <taxon>Limnochordia</taxon>
        <taxon>Limnochordales</taxon>
        <taxon>Geochordaceae</taxon>
        <taxon>Carboxydichorda</taxon>
    </lineage>
</organism>
<evidence type="ECO:0000313" key="1">
    <source>
        <dbReference type="EMBL" id="WRP16435.1"/>
    </source>
</evidence>
<dbReference type="Proteomes" id="UP001332192">
    <property type="component" value="Chromosome"/>
</dbReference>
<dbReference type="RefSeq" id="WP_324715708.1">
    <property type="nucleotide sequence ID" value="NZ_CP141615.1"/>
</dbReference>
<gene>
    <name evidence="1" type="ORF">U7230_10035</name>
</gene>
<sequence>MKGWVVAGAGAAALAGGAAFRAAASTGEPGYRMAGTILLVATGWLLTLALEGQQVAAGLRALEERLSAASQKYGLALERLPDRWAARQRWAAGYVVEGPGKLMVVAACPVSHAAWRGLAARAVDACARSARDTARSLQRRRQAEQSRSPVAYALVVLLRRRASAADADRLRKLGCGLANPEHLPAVLEPLARPEIEGA</sequence>
<evidence type="ECO:0000313" key="2">
    <source>
        <dbReference type="Proteomes" id="UP001332192"/>
    </source>
</evidence>
<protein>
    <submittedName>
        <fullName evidence="1">Uncharacterized protein</fullName>
    </submittedName>
</protein>
<keyword evidence="2" id="KW-1185">Reference proteome</keyword>
<dbReference type="EMBL" id="CP141615">
    <property type="protein sequence ID" value="WRP16435.1"/>
    <property type="molecule type" value="Genomic_DNA"/>
</dbReference>